<accession>A0A9D0Z3G5</accession>
<gene>
    <name evidence="2" type="ORF">IAB74_08730</name>
</gene>
<feature type="transmembrane region" description="Helical" evidence="1">
    <location>
        <begin position="132"/>
        <end position="149"/>
    </location>
</feature>
<dbReference type="Proteomes" id="UP000886796">
    <property type="component" value="Unassembled WGS sequence"/>
</dbReference>
<dbReference type="AlphaFoldDB" id="A0A9D0Z3G5"/>
<sequence length="156" mass="17419">MEEHTGIFRWNVKWHGKALASVPSAAMTSGVLIILSTRLLDINTADVTGYAVWRTLCFVVFYLLFAGSFTQMKRKDIAFSAGVTMGALLVPIILELIFPILSSSTLWGYLSFLWQWPISLSYPLNLAVKNPGLSQILSLFSLFFFVPFGKSSKETE</sequence>
<reference evidence="2" key="1">
    <citation type="submission" date="2020-10" db="EMBL/GenBank/DDBJ databases">
        <authorList>
            <person name="Gilroy R."/>
        </authorList>
    </citation>
    <scope>NUCLEOTIDE SEQUENCE</scope>
    <source>
        <strain evidence="2">13361</strain>
    </source>
</reference>
<keyword evidence="1" id="KW-0812">Transmembrane</keyword>
<comment type="caution">
    <text evidence="2">The sequence shown here is derived from an EMBL/GenBank/DDBJ whole genome shotgun (WGS) entry which is preliminary data.</text>
</comment>
<feature type="transmembrane region" description="Helical" evidence="1">
    <location>
        <begin position="47"/>
        <end position="65"/>
    </location>
</feature>
<name>A0A9D0Z3G5_9FIRM</name>
<organism evidence="2 3">
    <name type="scientific">Candidatus Faecousia excrementigallinarum</name>
    <dbReference type="NCBI Taxonomy" id="2840806"/>
    <lineage>
        <taxon>Bacteria</taxon>
        <taxon>Bacillati</taxon>
        <taxon>Bacillota</taxon>
        <taxon>Clostridia</taxon>
        <taxon>Eubacteriales</taxon>
        <taxon>Oscillospiraceae</taxon>
        <taxon>Faecousia</taxon>
    </lineage>
</organism>
<evidence type="ECO:0000256" key="1">
    <source>
        <dbReference type="SAM" id="Phobius"/>
    </source>
</evidence>
<keyword evidence="1" id="KW-0472">Membrane</keyword>
<evidence type="ECO:0000313" key="2">
    <source>
        <dbReference type="EMBL" id="HIQ68576.1"/>
    </source>
</evidence>
<feature type="transmembrane region" description="Helical" evidence="1">
    <location>
        <begin position="77"/>
        <end position="101"/>
    </location>
</feature>
<protein>
    <submittedName>
        <fullName evidence="2">Uncharacterized protein</fullName>
    </submittedName>
</protein>
<dbReference type="EMBL" id="DVFK01000115">
    <property type="protein sequence ID" value="HIQ68576.1"/>
    <property type="molecule type" value="Genomic_DNA"/>
</dbReference>
<keyword evidence="1" id="KW-1133">Transmembrane helix</keyword>
<proteinExistence type="predicted"/>
<reference evidence="2" key="2">
    <citation type="journal article" date="2021" name="PeerJ">
        <title>Extensive microbial diversity within the chicken gut microbiome revealed by metagenomics and culture.</title>
        <authorList>
            <person name="Gilroy R."/>
            <person name="Ravi A."/>
            <person name="Getino M."/>
            <person name="Pursley I."/>
            <person name="Horton D.L."/>
            <person name="Alikhan N.F."/>
            <person name="Baker D."/>
            <person name="Gharbi K."/>
            <person name="Hall N."/>
            <person name="Watson M."/>
            <person name="Adriaenssens E.M."/>
            <person name="Foster-Nyarko E."/>
            <person name="Jarju S."/>
            <person name="Secka A."/>
            <person name="Antonio M."/>
            <person name="Oren A."/>
            <person name="Chaudhuri R.R."/>
            <person name="La Ragione R."/>
            <person name="Hildebrand F."/>
            <person name="Pallen M.J."/>
        </authorList>
    </citation>
    <scope>NUCLEOTIDE SEQUENCE</scope>
    <source>
        <strain evidence="2">13361</strain>
    </source>
</reference>
<evidence type="ECO:0000313" key="3">
    <source>
        <dbReference type="Proteomes" id="UP000886796"/>
    </source>
</evidence>
<feature type="transmembrane region" description="Helical" evidence="1">
    <location>
        <begin position="18"/>
        <end position="35"/>
    </location>
</feature>